<sequence>MINEGPRMILRLPKIRQALIAHPESFRWYIMRRMELELLMLINNNRMILCGDESGEVDETDAILQALFRRMNEVIKEVCVRMRMEGSRVINADAISDRIMM</sequence>
<keyword evidence="2" id="KW-1185">Reference proteome</keyword>
<evidence type="ECO:0000313" key="2">
    <source>
        <dbReference type="Proteomes" id="UP000828390"/>
    </source>
</evidence>
<reference evidence="1" key="2">
    <citation type="submission" date="2020-11" db="EMBL/GenBank/DDBJ databases">
        <authorList>
            <person name="McCartney M.A."/>
            <person name="Auch B."/>
            <person name="Kono T."/>
            <person name="Mallez S."/>
            <person name="Becker A."/>
            <person name="Gohl D.M."/>
            <person name="Silverstein K.A.T."/>
            <person name="Koren S."/>
            <person name="Bechman K.B."/>
            <person name="Herman A."/>
            <person name="Abrahante J.E."/>
            <person name="Garbe J."/>
        </authorList>
    </citation>
    <scope>NUCLEOTIDE SEQUENCE</scope>
    <source>
        <strain evidence="1">Duluth1</strain>
        <tissue evidence="1">Whole animal</tissue>
    </source>
</reference>
<dbReference type="AlphaFoldDB" id="A0A9D4RFE4"/>
<evidence type="ECO:0000313" key="1">
    <source>
        <dbReference type="EMBL" id="KAH3865468.1"/>
    </source>
</evidence>
<gene>
    <name evidence="1" type="ORF">DPMN_028507</name>
</gene>
<dbReference type="EMBL" id="JAIWYP010000002">
    <property type="protein sequence ID" value="KAH3865468.1"/>
    <property type="molecule type" value="Genomic_DNA"/>
</dbReference>
<protein>
    <submittedName>
        <fullName evidence="1">Uncharacterized protein</fullName>
    </submittedName>
</protein>
<organism evidence="1 2">
    <name type="scientific">Dreissena polymorpha</name>
    <name type="common">Zebra mussel</name>
    <name type="synonym">Mytilus polymorpha</name>
    <dbReference type="NCBI Taxonomy" id="45954"/>
    <lineage>
        <taxon>Eukaryota</taxon>
        <taxon>Metazoa</taxon>
        <taxon>Spiralia</taxon>
        <taxon>Lophotrochozoa</taxon>
        <taxon>Mollusca</taxon>
        <taxon>Bivalvia</taxon>
        <taxon>Autobranchia</taxon>
        <taxon>Heteroconchia</taxon>
        <taxon>Euheterodonta</taxon>
        <taxon>Imparidentia</taxon>
        <taxon>Neoheterodontei</taxon>
        <taxon>Myida</taxon>
        <taxon>Dreissenoidea</taxon>
        <taxon>Dreissenidae</taxon>
        <taxon>Dreissena</taxon>
    </lineage>
</organism>
<reference evidence="1" key="1">
    <citation type="journal article" date="2019" name="bioRxiv">
        <title>The Genome of the Zebra Mussel, Dreissena polymorpha: A Resource for Invasive Species Research.</title>
        <authorList>
            <person name="McCartney M.A."/>
            <person name="Auch B."/>
            <person name="Kono T."/>
            <person name="Mallez S."/>
            <person name="Zhang Y."/>
            <person name="Obille A."/>
            <person name="Becker A."/>
            <person name="Abrahante J.E."/>
            <person name="Garbe J."/>
            <person name="Badalamenti J.P."/>
            <person name="Herman A."/>
            <person name="Mangelson H."/>
            <person name="Liachko I."/>
            <person name="Sullivan S."/>
            <person name="Sone E.D."/>
            <person name="Koren S."/>
            <person name="Silverstein K.A.T."/>
            <person name="Beckman K.B."/>
            <person name="Gohl D.M."/>
        </authorList>
    </citation>
    <scope>NUCLEOTIDE SEQUENCE</scope>
    <source>
        <strain evidence="1">Duluth1</strain>
        <tissue evidence="1">Whole animal</tissue>
    </source>
</reference>
<name>A0A9D4RFE4_DREPO</name>
<proteinExistence type="predicted"/>
<accession>A0A9D4RFE4</accession>
<comment type="caution">
    <text evidence="1">The sequence shown here is derived from an EMBL/GenBank/DDBJ whole genome shotgun (WGS) entry which is preliminary data.</text>
</comment>
<dbReference type="Proteomes" id="UP000828390">
    <property type="component" value="Unassembled WGS sequence"/>
</dbReference>